<protein>
    <submittedName>
        <fullName evidence="2">Uncharacterized protein</fullName>
    </submittedName>
</protein>
<keyword evidence="5" id="KW-1185">Reference proteome</keyword>
<feature type="region of interest" description="Disordered" evidence="1">
    <location>
        <begin position="37"/>
        <end position="74"/>
    </location>
</feature>
<organism evidence="2 4">
    <name type="scientific">Metapseudomonas otitidis</name>
    <dbReference type="NCBI Taxonomy" id="319939"/>
    <lineage>
        <taxon>Bacteria</taxon>
        <taxon>Pseudomonadati</taxon>
        <taxon>Pseudomonadota</taxon>
        <taxon>Gammaproteobacteria</taxon>
        <taxon>Pseudomonadales</taxon>
        <taxon>Pseudomonadaceae</taxon>
        <taxon>Metapseudomonas</taxon>
    </lineage>
</organism>
<evidence type="ECO:0000313" key="5">
    <source>
        <dbReference type="Proteomes" id="UP001273935"/>
    </source>
</evidence>
<dbReference type="AlphaFoldDB" id="A0A6S5RQK0"/>
<evidence type="ECO:0000313" key="2">
    <source>
        <dbReference type="EMBL" id="BBT15424.1"/>
    </source>
</evidence>
<dbReference type="EMBL" id="AP022213">
    <property type="protein sequence ID" value="BBT15424.1"/>
    <property type="molecule type" value="Genomic_DNA"/>
</dbReference>
<dbReference type="EMBL" id="JAWJUL010000165">
    <property type="protein sequence ID" value="MDV3443174.1"/>
    <property type="molecule type" value="Genomic_DNA"/>
</dbReference>
<proteinExistence type="predicted"/>
<evidence type="ECO:0000313" key="3">
    <source>
        <dbReference type="EMBL" id="MDV3443174.1"/>
    </source>
</evidence>
<name>A0A6S5RQK0_9GAMM</name>
<sequence length="74" mass="7855">MTRNPTGCVASHKDSPSVENLAMPIAVHELPATRPWPFFAQHVPGDPGEPGEPTPSREPGEPTLPDEPPPDPVA</sequence>
<dbReference type="Proteomes" id="UP001273935">
    <property type="component" value="Unassembled WGS sequence"/>
</dbReference>
<reference evidence="2 4" key="1">
    <citation type="submission" date="2019-12" db="EMBL/GenBank/DDBJ databases">
        <title>complete genome sequences of Pseudomonas otitidis str. WP8-S17-CRE-03 isolated from wastewater treatment plant effluent.</title>
        <authorList>
            <person name="Sekizuka T."/>
            <person name="Itokawa K."/>
            <person name="Yatsu K."/>
            <person name="Inamine Y."/>
            <person name="Kuroda M."/>
        </authorList>
    </citation>
    <scope>NUCLEOTIDE SEQUENCE [LARGE SCALE GENOMIC DNA]</scope>
    <source>
        <strain evidence="2 4">WP8-S17-CRE-03</strain>
    </source>
</reference>
<dbReference type="RefSeq" id="WP_142011487.1">
    <property type="nucleotide sequence ID" value="NZ_AP022213.1"/>
</dbReference>
<gene>
    <name evidence="3" type="ORF">R0G64_27555</name>
    <name evidence="2" type="ORF">WP8S17C03_14730</name>
</gene>
<dbReference type="Proteomes" id="UP000515591">
    <property type="component" value="Chromosome"/>
</dbReference>
<accession>A0A6S5RQK0</accession>
<evidence type="ECO:0000313" key="4">
    <source>
        <dbReference type="Proteomes" id="UP000515591"/>
    </source>
</evidence>
<evidence type="ECO:0000256" key="1">
    <source>
        <dbReference type="SAM" id="MobiDB-lite"/>
    </source>
</evidence>
<reference evidence="3 5" key="2">
    <citation type="submission" date="2023-10" db="EMBL/GenBank/DDBJ databases">
        <title>Pseudomonas otitidis isolated from a paediatric patient with cystic fibrosis in Chile.</title>
        <authorList>
            <person name="Amsteins-Romero L."/>
            <person name="Opazo-Capurro A."/>
            <person name="Matus-Kohler M."/>
            <person name="Gonzalez-Rocha G."/>
        </authorList>
    </citation>
    <scope>NUCLEOTIDE SEQUENCE [LARGE SCALE GENOMIC DNA]</scope>
    <source>
        <strain evidence="3 5">P-714</strain>
    </source>
</reference>
<feature type="compositionally biased region" description="Pro residues" evidence="1">
    <location>
        <begin position="65"/>
        <end position="74"/>
    </location>
</feature>